<keyword evidence="1" id="KW-0653">Protein transport</keyword>
<dbReference type="Gene3D" id="1.20.58.2190">
    <property type="match status" value="1"/>
</dbReference>
<dbReference type="HOGENOM" id="CLU_478593_0_0_1"/>
<comment type="similarity">
    <text evidence="1">Belongs to the peroxin-14 family.</text>
</comment>
<dbReference type="GO" id="GO:0005102">
    <property type="term" value="F:signaling receptor binding"/>
    <property type="evidence" value="ECO:0007669"/>
    <property type="project" value="TreeGrafter"/>
</dbReference>
<evidence type="ECO:0000259" key="5">
    <source>
        <dbReference type="Pfam" id="PF09409"/>
    </source>
</evidence>
<evidence type="ECO:0000256" key="3">
    <source>
        <dbReference type="SAM" id="MobiDB-lite"/>
    </source>
</evidence>
<dbReference type="GO" id="GO:0016560">
    <property type="term" value="P:protein import into peroxisome matrix, docking"/>
    <property type="evidence" value="ECO:0007669"/>
    <property type="project" value="UniProtKB-UniRule"/>
</dbReference>
<gene>
    <name evidence="7" type="primary">AlNc14C40G3443</name>
    <name evidence="7" type="ORF">ALNC14_039410</name>
</gene>
<feature type="domain" description="PUB" evidence="5">
    <location>
        <begin position="255"/>
        <end position="311"/>
    </location>
</feature>
<evidence type="ECO:0000256" key="2">
    <source>
        <dbReference type="SAM" id="Coils"/>
    </source>
</evidence>
<dbReference type="InterPro" id="IPR018997">
    <property type="entry name" value="PUB_domain"/>
</dbReference>
<feature type="region of interest" description="Disordered" evidence="3">
    <location>
        <begin position="25"/>
        <end position="53"/>
    </location>
</feature>
<dbReference type="PANTHER" id="PTHR23058:SF0">
    <property type="entry name" value="PEROXISOMAL MEMBRANE PROTEIN PEX14"/>
    <property type="match status" value="1"/>
</dbReference>
<keyword evidence="1" id="KW-0813">Transport</keyword>
<feature type="coiled-coil region" evidence="2">
    <location>
        <begin position="130"/>
        <end position="164"/>
    </location>
</feature>
<reference evidence="7" key="2">
    <citation type="submission" date="2011-02" db="EMBL/GenBank/DDBJ databases">
        <authorList>
            <person name="MacLean D."/>
        </authorList>
    </citation>
    <scope>NUCLEOTIDE SEQUENCE</scope>
</reference>
<dbReference type="InterPro" id="IPR036388">
    <property type="entry name" value="WH-like_DNA-bd_sf"/>
</dbReference>
<evidence type="ECO:0000256" key="4">
    <source>
        <dbReference type="SAM" id="Phobius"/>
    </source>
</evidence>
<sequence length="493" mass="55082">MSERVAFLEQKGLTNQETQQALERYQSAQSGGNHLPPTHTTDPVCMESQATSSSRSHAPAAIVTSVLPLMIRHPFRQFPLFTKLIRFVATISSIVGAASLLVYAWNLAVYMGILPSWCKYQGLLPSFEPSDEVASQAQESEKENQNLSHEVREMTSVIQNQTQKLLEVSQSAQENDSASKYNETTDAMTMQVLDELRAQVADLKTLIQEQNSELGGSLAQERNPVINEIKLEDESQIKTPRIDQIASVLDLNSVEQLQGAFDLMMMYVKNLIENPTVPRYRKIATGNINFKTKIEPIKHHRELLEAIGFEPYGMNLEWKWYTCTSTREREENAAILRGVLETFQSACKGRELLPGALKTAAKDAYERQIGAAILDEQTCFSDLQDDSMHQAADSATGEWDTFFQMMEKKTLESTEFSLPSKELGECTGKGRQHYPESFASVIKMVQNGQEPPGIKKFEEKLSEDSAILVGELTKSKAAQHGNAAYSHMAISSK</sequence>
<evidence type="ECO:0000256" key="1">
    <source>
        <dbReference type="RuleBase" id="RU367032"/>
    </source>
</evidence>
<protein>
    <recommendedName>
        <fullName evidence="1">Peroxisomal membrane protein PEX14</fullName>
    </recommendedName>
    <alternativeName>
        <fullName evidence="1">Peroxin-14</fullName>
    </alternativeName>
</protein>
<evidence type="ECO:0000313" key="7">
    <source>
        <dbReference type="EMBL" id="CCA17798.1"/>
    </source>
</evidence>
<dbReference type="Pfam" id="PF17733">
    <property type="entry name" value="KPWE_dom"/>
    <property type="match status" value="1"/>
</dbReference>
<dbReference type="PANTHER" id="PTHR23058">
    <property type="entry name" value="PEROXISOMAL MEMBRANE PROTEIN PEX14"/>
    <property type="match status" value="1"/>
</dbReference>
<reference evidence="7" key="1">
    <citation type="journal article" date="2011" name="PLoS Biol.">
        <title>Gene gain and loss during evolution of obligate parasitism in the white rust pathogen of Arabidopsis thaliana.</title>
        <authorList>
            <person name="Kemen E."/>
            <person name="Gardiner A."/>
            <person name="Schultz-Larsen T."/>
            <person name="Kemen A.C."/>
            <person name="Balmuth A.L."/>
            <person name="Robert-Seilaniantz A."/>
            <person name="Bailey K."/>
            <person name="Holub E."/>
            <person name="Studholme D.J."/>
            <person name="Maclean D."/>
            <person name="Jones J.D."/>
        </authorList>
    </citation>
    <scope>NUCLEOTIDE SEQUENCE</scope>
</reference>
<comment type="subcellular location">
    <subcellularLocation>
        <location evidence="1">Peroxisome membrane</location>
    </subcellularLocation>
</comment>
<dbReference type="AlphaFoldDB" id="F0W9I4"/>
<keyword evidence="4" id="KW-1133">Transmembrane helix</keyword>
<keyword evidence="1 4" id="KW-0472">Membrane</keyword>
<evidence type="ECO:0000259" key="6">
    <source>
        <dbReference type="Pfam" id="PF17733"/>
    </source>
</evidence>
<dbReference type="InterPro" id="IPR040554">
    <property type="entry name" value="KPWE_PEX14_dom"/>
</dbReference>
<feature type="transmembrane region" description="Helical" evidence="4">
    <location>
        <begin position="84"/>
        <end position="105"/>
    </location>
</feature>
<dbReference type="Gene3D" id="1.10.10.10">
    <property type="entry name" value="Winged helix-like DNA-binding domain superfamily/Winged helix DNA-binding domain"/>
    <property type="match status" value="1"/>
</dbReference>
<name>F0W9I4_9STRA</name>
<keyword evidence="1" id="KW-0576">Peroxisome</keyword>
<keyword evidence="2" id="KW-0175">Coiled coil</keyword>
<proteinExistence type="inferred from homology"/>
<feature type="domain" description="Peroxisomal membrane protein PEX14-like KPWE" evidence="6">
    <location>
        <begin position="434"/>
        <end position="466"/>
    </location>
</feature>
<dbReference type="GO" id="GO:1990429">
    <property type="term" value="C:peroxisomal importomer complex"/>
    <property type="evidence" value="ECO:0007669"/>
    <property type="project" value="TreeGrafter"/>
</dbReference>
<organism evidence="7">
    <name type="scientific">Albugo laibachii Nc14</name>
    <dbReference type="NCBI Taxonomy" id="890382"/>
    <lineage>
        <taxon>Eukaryota</taxon>
        <taxon>Sar</taxon>
        <taxon>Stramenopiles</taxon>
        <taxon>Oomycota</taxon>
        <taxon>Peronosporomycetes</taxon>
        <taxon>Albuginales</taxon>
        <taxon>Albuginaceae</taxon>
        <taxon>Albugo</taxon>
    </lineage>
</organism>
<dbReference type="EMBL" id="FR824085">
    <property type="protein sequence ID" value="CCA17798.1"/>
    <property type="molecule type" value="Genomic_DNA"/>
</dbReference>
<dbReference type="SUPFAM" id="SSF143503">
    <property type="entry name" value="PUG domain-like"/>
    <property type="match status" value="1"/>
</dbReference>
<dbReference type="InterPro" id="IPR036339">
    <property type="entry name" value="PUB-like_dom_sf"/>
</dbReference>
<keyword evidence="4" id="KW-0812">Transmembrane</keyword>
<comment type="function">
    <text evidence="1">Component of the PEX13-PEX14 docking complex, a translocon channel that specifically mediates the import of peroxisomal cargo proteins bound to PEX5 receptor. The PEX13-PEX14 docking complex forms a large import pore which can be opened to a diameter of about 9 nm. Mechanistically, PEX5 receptor along with cargo proteins associates with the PEX14 subunit of the PEX13-PEX14 docking complex in the cytosol, leading to the insertion of the receptor into the organelle membrane with the concomitant translocation of the cargo into the peroxisome matrix.</text>
</comment>
<dbReference type="GO" id="GO:0005778">
    <property type="term" value="C:peroxisomal membrane"/>
    <property type="evidence" value="ECO:0007669"/>
    <property type="project" value="UniProtKB-SubCell"/>
</dbReference>
<dbReference type="CDD" id="cd09212">
    <property type="entry name" value="PUB"/>
    <property type="match status" value="1"/>
</dbReference>
<dbReference type="Pfam" id="PF09409">
    <property type="entry name" value="PUB"/>
    <property type="match status" value="1"/>
</dbReference>
<accession>F0W9I4</accession>
<dbReference type="InterPro" id="IPR025655">
    <property type="entry name" value="PEX14"/>
</dbReference>